<name>A0AAD4V0Y7_PRUDU</name>
<dbReference type="InterPro" id="IPR036397">
    <property type="entry name" value="RNaseH_sf"/>
</dbReference>
<organism evidence="4 5">
    <name type="scientific">Prunus dulcis</name>
    <name type="common">Almond</name>
    <name type="synonym">Amygdalus dulcis</name>
    <dbReference type="NCBI Taxonomy" id="3755"/>
    <lineage>
        <taxon>Eukaryota</taxon>
        <taxon>Viridiplantae</taxon>
        <taxon>Streptophyta</taxon>
        <taxon>Embryophyta</taxon>
        <taxon>Tracheophyta</taxon>
        <taxon>Spermatophyta</taxon>
        <taxon>Magnoliopsida</taxon>
        <taxon>eudicotyledons</taxon>
        <taxon>Gunneridae</taxon>
        <taxon>Pentapetalae</taxon>
        <taxon>rosids</taxon>
        <taxon>fabids</taxon>
        <taxon>Rosales</taxon>
        <taxon>Rosaceae</taxon>
        <taxon>Amygdaloideae</taxon>
        <taxon>Amygdaleae</taxon>
        <taxon>Prunus</taxon>
    </lineage>
</organism>
<evidence type="ECO:0000256" key="2">
    <source>
        <dbReference type="SAM" id="MobiDB-lite"/>
    </source>
</evidence>
<dbReference type="GO" id="GO:0006508">
    <property type="term" value="P:proteolysis"/>
    <property type="evidence" value="ECO:0007669"/>
    <property type="project" value="UniProtKB-KW"/>
</dbReference>
<keyword evidence="1" id="KW-0645">Protease</keyword>
<dbReference type="EMBL" id="JAJFAZ020000007">
    <property type="protein sequence ID" value="KAI5316490.1"/>
    <property type="molecule type" value="Genomic_DNA"/>
</dbReference>
<protein>
    <recommendedName>
        <fullName evidence="3">Integrase catalytic domain-containing protein</fullName>
    </recommendedName>
</protein>
<evidence type="ECO:0000256" key="1">
    <source>
        <dbReference type="ARBA" id="ARBA00022670"/>
    </source>
</evidence>
<dbReference type="GO" id="GO:0003676">
    <property type="term" value="F:nucleic acid binding"/>
    <property type="evidence" value="ECO:0007669"/>
    <property type="project" value="InterPro"/>
</dbReference>
<dbReference type="PANTHER" id="PTHR42648:SF22">
    <property type="entry name" value="REVERSE TRANSCRIPTASE TY1_COPIA-TYPE DOMAIN-CONTAINING PROTEIN"/>
    <property type="match status" value="1"/>
</dbReference>
<dbReference type="InterPro" id="IPR057670">
    <property type="entry name" value="SH3_retrovirus"/>
</dbReference>
<dbReference type="GO" id="GO:0015074">
    <property type="term" value="P:DNA integration"/>
    <property type="evidence" value="ECO:0007669"/>
    <property type="project" value="InterPro"/>
</dbReference>
<dbReference type="InterPro" id="IPR054722">
    <property type="entry name" value="PolX-like_BBD"/>
</dbReference>
<accession>A0AAD4V0Y7</accession>
<dbReference type="InterPro" id="IPR039537">
    <property type="entry name" value="Retrotran_Ty1/copia-like"/>
</dbReference>
<evidence type="ECO:0000313" key="5">
    <source>
        <dbReference type="Proteomes" id="UP001054821"/>
    </source>
</evidence>
<dbReference type="InterPro" id="IPR001584">
    <property type="entry name" value="Integrase_cat-core"/>
</dbReference>
<feature type="compositionally biased region" description="Polar residues" evidence="2">
    <location>
        <begin position="656"/>
        <end position="666"/>
    </location>
</feature>
<evidence type="ECO:0000259" key="3">
    <source>
        <dbReference type="PROSITE" id="PS50994"/>
    </source>
</evidence>
<gene>
    <name evidence="4" type="ORF">L3X38_036197</name>
</gene>
<dbReference type="Gene3D" id="3.30.420.10">
    <property type="entry name" value="Ribonuclease H-like superfamily/Ribonuclease H"/>
    <property type="match status" value="1"/>
</dbReference>
<dbReference type="GO" id="GO:0008233">
    <property type="term" value="F:peptidase activity"/>
    <property type="evidence" value="ECO:0007669"/>
    <property type="project" value="UniProtKB-KW"/>
</dbReference>
<comment type="caution">
    <text evidence="4">The sequence shown here is derived from an EMBL/GenBank/DDBJ whole genome shotgun (WGS) entry which is preliminary data.</text>
</comment>
<feature type="region of interest" description="Disordered" evidence="2">
    <location>
        <begin position="119"/>
        <end position="149"/>
    </location>
</feature>
<dbReference type="Pfam" id="PF22936">
    <property type="entry name" value="Pol_BBD"/>
    <property type="match status" value="1"/>
</dbReference>
<reference evidence="4 5" key="1">
    <citation type="journal article" date="2022" name="G3 (Bethesda)">
        <title>Whole-genome sequence and methylome profiling of the almond [Prunus dulcis (Mill.) D.A. Webb] cultivar 'Nonpareil'.</title>
        <authorList>
            <person name="D'Amico-Willman K.M."/>
            <person name="Ouma W.Z."/>
            <person name="Meulia T."/>
            <person name="Sideli G.M."/>
            <person name="Gradziel T.M."/>
            <person name="Fresnedo-Ramirez J."/>
        </authorList>
    </citation>
    <scope>NUCLEOTIDE SEQUENCE [LARGE SCALE GENOMIC DNA]</scope>
    <source>
        <strain evidence="4">Clone GOH B32 T37-40</strain>
    </source>
</reference>
<proteinExistence type="predicted"/>
<dbReference type="SUPFAM" id="SSF53098">
    <property type="entry name" value="Ribonuclease H-like"/>
    <property type="match status" value="1"/>
</dbReference>
<sequence length="768" mass="86227">MVCAADTDTYKKKLDCLRVHIFLSGLDPEFDQVRSEILRKEPKLDLDQNFAYVRLDAQQRANFTGPPSSHGNSSTQAVKDKPVFKCTHYGGSKHTREHCYELVGFPSWWDHSKNKRNGHKALQASVTPETSPVSGNKSNEHTSASASMATSGTTGYALNVSSTSPTSNVWIIDSGASDHMTCDSNKIKSLSPSSQLVVSNANGSSSPVVGEGSLSLADSLHLDSVLVVPSLDFNLLSVSQITHALFCTVTFWPNCCIFQDIITRKIIGYGTRKGKLYFLDLATSGETQISQAFKTSGDSTEKNQNFIWLWHRRLGHASFGYLKKLFPSWFSKLSYLNFKCDVCELAKRHRVSFPFSMNKSTVPFAIVHSDVWGPAPISTSSGARWFVTFIDDCTRMTWISLLKTKGEVCTTFQQFYKMVDTQFHAKIKILRSDNGGEFVNHDLCQFLEAHGIEHQRTCPYTPQQNGVAERKNRHLLEVVRASLFEAQMPRSFWGEAVCSAAYLINRIPSSVLNFQTPLQALRQFCALHSTPNLEPRVFGFVTFVHLYTHQCNKLEHRALKCVFIGYAQHQKGYRCYHPPTQKLYITMDVVFREEEMYFSRGVQAQASPDTVDNQFDLEGFVTLESLCHPTIQDALTNSSDTTPETTHDSLDDWSRLVSSPTTQSPGQEEKNDVLMPVSEVSVPFNQLSSELSSKHTTHFPIRLGLGILIWTWSLDLDLEFKSSKTDPSATVGNVLVRNDGCFLIMFLKDIYFTSNSKLFGCPFKVHLV</sequence>
<dbReference type="Pfam" id="PF13976">
    <property type="entry name" value="gag_pre-integrs"/>
    <property type="match status" value="1"/>
</dbReference>
<dbReference type="Pfam" id="PF00665">
    <property type="entry name" value="rve"/>
    <property type="match status" value="1"/>
</dbReference>
<dbReference type="InterPro" id="IPR012337">
    <property type="entry name" value="RNaseH-like_sf"/>
</dbReference>
<dbReference type="Proteomes" id="UP001054821">
    <property type="component" value="Chromosome 7"/>
</dbReference>
<dbReference type="PROSITE" id="PS50994">
    <property type="entry name" value="INTEGRASE"/>
    <property type="match status" value="1"/>
</dbReference>
<dbReference type="Pfam" id="PF25597">
    <property type="entry name" value="SH3_retrovirus"/>
    <property type="match status" value="1"/>
</dbReference>
<keyword evidence="1" id="KW-0378">Hydrolase</keyword>
<keyword evidence="5" id="KW-1185">Reference proteome</keyword>
<dbReference type="PANTHER" id="PTHR42648">
    <property type="entry name" value="TRANSPOSASE, PUTATIVE-RELATED"/>
    <property type="match status" value="1"/>
</dbReference>
<dbReference type="AlphaFoldDB" id="A0AAD4V0Y7"/>
<feature type="compositionally biased region" description="Polar residues" evidence="2">
    <location>
        <begin position="634"/>
        <end position="644"/>
    </location>
</feature>
<feature type="compositionally biased region" description="Polar residues" evidence="2">
    <location>
        <begin position="124"/>
        <end position="137"/>
    </location>
</feature>
<feature type="domain" description="Integrase catalytic" evidence="3">
    <location>
        <begin position="359"/>
        <end position="525"/>
    </location>
</feature>
<feature type="compositionally biased region" description="Basic and acidic residues" evidence="2">
    <location>
        <begin position="645"/>
        <end position="654"/>
    </location>
</feature>
<feature type="region of interest" description="Disordered" evidence="2">
    <location>
        <begin position="634"/>
        <end position="670"/>
    </location>
</feature>
<dbReference type="InterPro" id="IPR025724">
    <property type="entry name" value="GAG-pre-integrase_dom"/>
</dbReference>
<evidence type="ECO:0000313" key="4">
    <source>
        <dbReference type="EMBL" id="KAI5316490.1"/>
    </source>
</evidence>